<evidence type="ECO:0000313" key="5">
    <source>
        <dbReference type="EMBL" id="MCW7505335.1"/>
    </source>
</evidence>
<feature type="domain" description="HTH araC/xylS-type" evidence="4">
    <location>
        <begin position="128"/>
        <end position="230"/>
    </location>
</feature>
<protein>
    <submittedName>
        <fullName evidence="5">Helix-turn-helix domain-containing protein</fullName>
    </submittedName>
</protein>
<dbReference type="InterPro" id="IPR009057">
    <property type="entry name" value="Homeodomain-like_sf"/>
</dbReference>
<dbReference type="Pfam" id="PF12833">
    <property type="entry name" value="HTH_18"/>
    <property type="match status" value="1"/>
</dbReference>
<evidence type="ECO:0000256" key="3">
    <source>
        <dbReference type="ARBA" id="ARBA00023163"/>
    </source>
</evidence>
<evidence type="ECO:0000256" key="1">
    <source>
        <dbReference type="ARBA" id="ARBA00023015"/>
    </source>
</evidence>
<keyword evidence="2" id="KW-0238">DNA-binding</keyword>
<dbReference type="InterPro" id="IPR046532">
    <property type="entry name" value="DUF6597"/>
</dbReference>
<keyword evidence="6" id="KW-1185">Reference proteome</keyword>
<dbReference type="Gene3D" id="1.10.10.60">
    <property type="entry name" value="Homeodomain-like"/>
    <property type="match status" value="1"/>
</dbReference>
<dbReference type="InterPro" id="IPR050204">
    <property type="entry name" value="AraC_XylS_family_regulators"/>
</dbReference>
<evidence type="ECO:0000259" key="4">
    <source>
        <dbReference type="PROSITE" id="PS01124"/>
    </source>
</evidence>
<dbReference type="SUPFAM" id="SSF46689">
    <property type="entry name" value="Homeodomain-like"/>
    <property type="match status" value="1"/>
</dbReference>
<evidence type="ECO:0000256" key="2">
    <source>
        <dbReference type="ARBA" id="ARBA00023125"/>
    </source>
</evidence>
<gene>
    <name evidence="5" type="ORF">ND855_14485</name>
</gene>
<accession>A0ABT3MAC5</accession>
<reference evidence="5 6" key="1">
    <citation type="submission" date="2022-06" db="EMBL/GenBank/DDBJ databases">
        <title>Leptospira isolates from biofilms formed at urban environments.</title>
        <authorList>
            <person name="Ribeiro P.S."/>
            <person name="Sousa T."/>
            <person name="Carvalho N."/>
            <person name="Aburjaile F."/>
            <person name="Neves F."/>
            <person name="Oliveira D."/>
            <person name="Blanco L."/>
            <person name="Lima J."/>
            <person name="Costa F."/>
            <person name="Brenig B."/>
            <person name="Soares S."/>
            <person name="Ramos R."/>
            <person name="Goes-Neto A."/>
            <person name="Matiuzzi M."/>
            <person name="Azevedo V."/>
            <person name="Ristow P."/>
        </authorList>
    </citation>
    <scope>NUCLEOTIDE SEQUENCE [LARGE SCALE GENOMIC DNA]</scope>
    <source>
        <strain evidence="5 6">VSF14</strain>
    </source>
</reference>
<name>A0ABT3MAC5_9LEPT</name>
<sequence>MFKEVLDCKNASKNESYVAETLPYPSVHIVFERGNSIVYGVHQKKFSITLSGSGSVFGIKFKPAGFYPFYFNTITKLTNKRIPFNSLFNLTDDIKMEARICRTKDDKTKIELFESWIQNKSLKKDSKIEELNYIINGIKTNSSILSVDQIVKVYSIQLRTLQRLFREYVGVSPKWVIQQYRMQEIAERLEKDKSIHLADFTNEFGFFDQAHFNRVFKKMIGLSPEKYLESLN</sequence>
<dbReference type="Proteomes" id="UP001208794">
    <property type="component" value="Unassembled WGS sequence"/>
</dbReference>
<dbReference type="PANTHER" id="PTHR46796">
    <property type="entry name" value="HTH-TYPE TRANSCRIPTIONAL ACTIVATOR RHAS-RELATED"/>
    <property type="match status" value="1"/>
</dbReference>
<dbReference type="Pfam" id="PF20240">
    <property type="entry name" value="DUF6597"/>
    <property type="match status" value="1"/>
</dbReference>
<dbReference type="InterPro" id="IPR018060">
    <property type="entry name" value="HTH_AraC"/>
</dbReference>
<keyword evidence="3" id="KW-0804">Transcription</keyword>
<organism evidence="5 6">
    <name type="scientific">Leptospira paudalimensis</name>
    <dbReference type="NCBI Taxonomy" id="2950024"/>
    <lineage>
        <taxon>Bacteria</taxon>
        <taxon>Pseudomonadati</taxon>
        <taxon>Spirochaetota</taxon>
        <taxon>Spirochaetia</taxon>
        <taxon>Leptospirales</taxon>
        <taxon>Leptospiraceae</taxon>
        <taxon>Leptospira</taxon>
    </lineage>
</organism>
<dbReference type="SMART" id="SM00342">
    <property type="entry name" value="HTH_ARAC"/>
    <property type="match status" value="1"/>
</dbReference>
<dbReference type="EMBL" id="JAMQPR010000001">
    <property type="protein sequence ID" value="MCW7505335.1"/>
    <property type="molecule type" value="Genomic_DNA"/>
</dbReference>
<proteinExistence type="predicted"/>
<evidence type="ECO:0000313" key="6">
    <source>
        <dbReference type="Proteomes" id="UP001208794"/>
    </source>
</evidence>
<comment type="caution">
    <text evidence="5">The sequence shown here is derived from an EMBL/GenBank/DDBJ whole genome shotgun (WGS) entry which is preliminary data.</text>
</comment>
<dbReference type="RefSeq" id="WP_265358920.1">
    <property type="nucleotide sequence ID" value="NZ_JAMQPR010000001.1"/>
</dbReference>
<keyword evidence="1" id="KW-0805">Transcription regulation</keyword>
<dbReference type="PROSITE" id="PS01124">
    <property type="entry name" value="HTH_ARAC_FAMILY_2"/>
    <property type="match status" value="1"/>
</dbReference>